<keyword evidence="1" id="KW-0472">Membrane</keyword>
<keyword evidence="1" id="KW-1133">Transmembrane helix</keyword>
<proteinExistence type="predicted"/>
<feature type="transmembrane region" description="Helical" evidence="1">
    <location>
        <begin position="134"/>
        <end position="153"/>
    </location>
</feature>
<dbReference type="InterPro" id="IPR036844">
    <property type="entry name" value="Hint_dom_sf"/>
</dbReference>
<accession>A0A6C0KK29</accession>
<organism evidence="2">
    <name type="scientific">viral metagenome</name>
    <dbReference type="NCBI Taxonomy" id="1070528"/>
    <lineage>
        <taxon>unclassified sequences</taxon>
        <taxon>metagenomes</taxon>
        <taxon>organismal metagenomes</taxon>
    </lineage>
</organism>
<dbReference type="EMBL" id="MN740929">
    <property type="protein sequence ID" value="QHU18382.1"/>
    <property type="molecule type" value="Genomic_DNA"/>
</dbReference>
<feature type="transmembrane region" description="Helical" evidence="1">
    <location>
        <begin position="74"/>
        <end position="91"/>
    </location>
</feature>
<reference evidence="2" key="1">
    <citation type="journal article" date="2020" name="Nature">
        <title>Giant virus diversity and host interactions through global metagenomics.</title>
        <authorList>
            <person name="Schulz F."/>
            <person name="Roux S."/>
            <person name="Paez-Espino D."/>
            <person name="Jungbluth S."/>
            <person name="Walsh D.A."/>
            <person name="Denef V.J."/>
            <person name="McMahon K.D."/>
            <person name="Konstantinidis K.T."/>
            <person name="Eloe-Fadrosh E.A."/>
            <person name="Kyrpides N.C."/>
            <person name="Woyke T."/>
        </authorList>
    </citation>
    <scope>NUCLEOTIDE SEQUENCE</scope>
    <source>
        <strain evidence="2">GVMAG-S-3300013006-138</strain>
    </source>
</reference>
<evidence type="ECO:0000256" key="1">
    <source>
        <dbReference type="SAM" id="Phobius"/>
    </source>
</evidence>
<protein>
    <recommendedName>
        <fullName evidence="3">Hint domain-containing protein</fullName>
    </recommendedName>
</protein>
<dbReference type="SUPFAM" id="SSF51294">
    <property type="entry name" value="Hedgehog/intein (Hint) domain"/>
    <property type="match status" value="1"/>
</dbReference>
<evidence type="ECO:0008006" key="3">
    <source>
        <dbReference type="Google" id="ProtNLM"/>
    </source>
</evidence>
<keyword evidence="1" id="KW-0812">Transmembrane</keyword>
<sequence>MLGIILTTLILIGVLVGCSFLTNYKEIKTNWAKYRCRPDVMLLAPIYGQDPVQNLEFCLKSGFDTRAAATTAPFYTYLASFAAVLSTLLGGINSVKMTFATIVGTATTVFSQFSQRIQALFYRVQMTAIRIKFLMSRVFASMYSIIFMGQSGIKAGMNFMRTPLWGFIDTFCFDPDTPIFVKGYGLIPIKDVKIGDVLEEGEKITATFQFSADGQPMVRLGDILVSTNHYLLHNSRWIQAADHPEAKSAGVWEGGLERPLICLNTDTHSFRIGPYTFKDYDETSEGDEESMEQVLKMLNGGIKRRMECRDSAMGCDPETLLECPASLSKKAGDVALGDELTHGRVAGIVRKLTSKVCYYKGERFAPGTSIWSEKENLWIRAEDLITPYNLTKPATFVSFIVSPSASIETHKGTMFRDYMEIHSPDLEKSYAEALNKEFPTTFRPMELEC</sequence>
<name>A0A6C0KK29_9ZZZZ</name>
<evidence type="ECO:0000313" key="2">
    <source>
        <dbReference type="EMBL" id="QHU18382.1"/>
    </source>
</evidence>
<feature type="transmembrane region" description="Helical" evidence="1">
    <location>
        <begin position="6"/>
        <end position="24"/>
    </location>
</feature>
<dbReference type="AlphaFoldDB" id="A0A6C0KK29"/>